<evidence type="ECO:0000313" key="6">
    <source>
        <dbReference type="Proteomes" id="UP001172082"/>
    </source>
</evidence>
<sequence>MSLQLLNNPVIGREKNGLQEKIIQFGEGNFLRAFVNWMIDQMNQQLDFNAGVVVVQPLESGMIDVLNDQDGLYNVYLKGLKNNSVQVDRYLIECIKRAINPYRQADEYFEMARSSELRFVISNTTEAGIQFNEEDELSRFPQKTFPGKLTAFLHARFLHFEGSPDKGLIFLPCELIDKNGRKLKEAIMQYADHWSLGSSFIDWINASNTFCNTLVDRIVPGYPKDRAEELSKELGYIDNLIVEGEQFHLWVIEGPDFVKDEFPIDKTDLNVVFTHNLKPYRDRKVKILNGAHTIMVSTAIACGINTVKEVMDDPILSKYLKETIYQEITPTLDLEEEELRSFAEAVLQRFSNPFIKHYLKDISLNSISKFRTRVLPSIVDYQKNNGHIPKKLAFALASLLHLYKESSDLKDDQQYIDFIKNAWINSTNSFDAIHTIIKNILSNIELWGQDLSVMPELSGLTANYFYQIAAMDVKSVLSEL</sequence>
<keyword evidence="1" id="KW-0560">Oxidoreductase</keyword>
<feature type="domain" description="Mannitol dehydrogenase N-terminal" evidence="3">
    <location>
        <begin position="20"/>
        <end position="265"/>
    </location>
</feature>
<evidence type="ECO:0000259" key="3">
    <source>
        <dbReference type="Pfam" id="PF01232"/>
    </source>
</evidence>
<dbReference type="Pfam" id="PF08125">
    <property type="entry name" value="Mannitol_dh_C"/>
    <property type="match status" value="1"/>
</dbReference>
<dbReference type="InterPro" id="IPR008927">
    <property type="entry name" value="6-PGluconate_DH-like_C_sf"/>
</dbReference>
<name>A0ABT8KRN3_9BACT</name>
<dbReference type="Gene3D" id="1.10.1040.10">
    <property type="entry name" value="N-(1-d-carboxylethyl)-l-norvaline Dehydrogenase, domain 2"/>
    <property type="match status" value="1"/>
</dbReference>
<dbReference type="RefSeq" id="WP_346753444.1">
    <property type="nucleotide sequence ID" value="NZ_JAUJEA010000007.1"/>
</dbReference>
<gene>
    <name evidence="5" type="ORF">QQ008_18685</name>
</gene>
<dbReference type="InterPro" id="IPR013328">
    <property type="entry name" value="6PGD_dom2"/>
</dbReference>
<evidence type="ECO:0000256" key="1">
    <source>
        <dbReference type="ARBA" id="ARBA00023002"/>
    </source>
</evidence>
<dbReference type="PANTHER" id="PTHR30524:SF0">
    <property type="entry name" value="ALTRONATE OXIDOREDUCTASE-RELATED"/>
    <property type="match status" value="1"/>
</dbReference>
<protein>
    <submittedName>
        <fullName evidence="5">Tagaturonate reductase</fullName>
    </submittedName>
</protein>
<keyword evidence="6" id="KW-1185">Reference proteome</keyword>
<dbReference type="PANTHER" id="PTHR30524">
    <property type="entry name" value="MANNITOL-1-PHOSPHATE 5-DEHYDROGENASE"/>
    <property type="match status" value="1"/>
</dbReference>
<reference evidence="5" key="1">
    <citation type="submission" date="2023-06" db="EMBL/GenBank/DDBJ databases">
        <title>Genomic of Parafulvivirga corallium.</title>
        <authorList>
            <person name="Wang G."/>
        </authorList>
    </citation>
    <scope>NUCLEOTIDE SEQUENCE</scope>
    <source>
        <strain evidence="5">BMA10</strain>
    </source>
</reference>
<dbReference type="SUPFAM" id="SSF48179">
    <property type="entry name" value="6-phosphogluconate dehydrogenase C-terminal domain-like"/>
    <property type="match status" value="1"/>
</dbReference>
<dbReference type="InterPro" id="IPR013118">
    <property type="entry name" value="Mannitol_DH_C"/>
</dbReference>
<feature type="domain" description="Mannitol dehydrogenase C-terminal" evidence="4">
    <location>
        <begin position="276"/>
        <end position="458"/>
    </location>
</feature>
<dbReference type="SUPFAM" id="SSF51735">
    <property type="entry name" value="NAD(P)-binding Rossmann-fold domains"/>
    <property type="match status" value="1"/>
</dbReference>
<comment type="caution">
    <text evidence="5">The sequence shown here is derived from an EMBL/GenBank/DDBJ whole genome shotgun (WGS) entry which is preliminary data.</text>
</comment>
<dbReference type="Gene3D" id="3.40.50.720">
    <property type="entry name" value="NAD(P)-binding Rossmann-like Domain"/>
    <property type="match status" value="1"/>
</dbReference>
<keyword evidence="2" id="KW-0520">NAD</keyword>
<dbReference type="Pfam" id="PF01232">
    <property type="entry name" value="Mannitol_dh"/>
    <property type="match status" value="1"/>
</dbReference>
<evidence type="ECO:0000259" key="4">
    <source>
        <dbReference type="Pfam" id="PF08125"/>
    </source>
</evidence>
<dbReference type="NCBIfam" id="NF002969">
    <property type="entry name" value="PRK03643.1"/>
    <property type="match status" value="1"/>
</dbReference>
<evidence type="ECO:0000313" key="5">
    <source>
        <dbReference type="EMBL" id="MDN5203421.1"/>
    </source>
</evidence>
<evidence type="ECO:0000256" key="2">
    <source>
        <dbReference type="ARBA" id="ARBA00023027"/>
    </source>
</evidence>
<dbReference type="InterPro" id="IPR036291">
    <property type="entry name" value="NAD(P)-bd_dom_sf"/>
</dbReference>
<accession>A0ABT8KRN3</accession>
<dbReference type="Proteomes" id="UP001172082">
    <property type="component" value="Unassembled WGS sequence"/>
</dbReference>
<organism evidence="5 6">
    <name type="scientific">Splendidivirga corallicola</name>
    <dbReference type="NCBI Taxonomy" id="3051826"/>
    <lineage>
        <taxon>Bacteria</taxon>
        <taxon>Pseudomonadati</taxon>
        <taxon>Bacteroidota</taxon>
        <taxon>Cytophagia</taxon>
        <taxon>Cytophagales</taxon>
        <taxon>Splendidivirgaceae</taxon>
        <taxon>Splendidivirga</taxon>
    </lineage>
</organism>
<dbReference type="InterPro" id="IPR013131">
    <property type="entry name" value="Mannitol_DH_N"/>
</dbReference>
<dbReference type="PRINTS" id="PR00084">
    <property type="entry name" value="MTLDHDRGNASE"/>
</dbReference>
<proteinExistence type="predicted"/>
<dbReference type="InterPro" id="IPR000669">
    <property type="entry name" value="Mannitol_DH"/>
</dbReference>
<dbReference type="EMBL" id="JAUJEA010000007">
    <property type="protein sequence ID" value="MDN5203421.1"/>
    <property type="molecule type" value="Genomic_DNA"/>
</dbReference>